<dbReference type="PRINTS" id="PR00385">
    <property type="entry name" value="P450"/>
</dbReference>
<keyword evidence="8" id="KW-1133">Transmembrane helix</keyword>
<dbReference type="InterPro" id="IPR036396">
    <property type="entry name" value="Cyt_P450_sf"/>
</dbReference>
<dbReference type="GO" id="GO:0016705">
    <property type="term" value="F:oxidoreductase activity, acting on paired donors, with incorporation or reduction of molecular oxygen"/>
    <property type="evidence" value="ECO:0007669"/>
    <property type="project" value="InterPro"/>
</dbReference>
<dbReference type="InterPro" id="IPR002401">
    <property type="entry name" value="Cyt_P450_E_grp-I"/>
</dbReference>
<evidence type="ECO:0000256" key="3">
    <source>
        <dbReference type="ARBA" id="ARBA00004721"/>
    </source>
</evidence>
<dbReference type="InterPro" id="IPR001128">
    <property type="entry name" value="Cyt_P450"/>
</dbReference>
<feature type="non-terminal residue" evidence="14">
    <location>
        <position position="1"/>
    </location>
</feature>
<dbReference type="InterPro" id="IPR050121">
    <property type="entry name" value="Cytochrome_P450_monoxygenase"/>
</dbReference>
<comment type="similarity">
    <text evidence="4">Belongs to the cytochrome P450 family.</text>
</comment>
<dbReference type="EMBL" id="JARJCW010000084">
    <property type="protein sequence ID" value="KAJ7196345.1"/>
    <property type="molecule type" value="Genomic_DNA"/>
</dbReference>
<comment type="caution">
    <text evidence="14">The sequence shown here is derived from an EMBL/GenBank/DDBJ whole genome shotgun (WGS) entry which is preliminary data.</text>
</comment>
<name>A0AAD6UWQ7_9AGAR</name>
<dbReference type="PRINTS" id="PR00463">
    <property type="entry name" value="EP450I"/>
</dbReference>
<evidence type="ECO:0000313" key="15">
    <source>
        <dbReference type="Proteomes" id="UP001219525"/>
    </source>
</evidence>
<dbReference type="AlphaFoldDB" id="A0AAD6UWQ7"/>
<proteinExistence type="inferred from homology"/>
<evidence type="ECO:0000256" key="11">
    <source>
        <dbReference type="ARBA" id="ARBA00023033"/>
    </source>
</evidence>
<dbReference type="Pfam" id="PF00067">
    <property type="entry name" value="p450"/>
    <property type="match status" value="1"/>
</dbReference>
<evidence type="ECO:0000313" key="14">
    <source>
        <dbReference type="EMBL" id="KAJ7196345.1"/>
    </source>
</evidence>
<comment type="subcellular location">
    <subcellularLocation>
        <location evidence="2">Membrane</location>
    </subcellularLocation>
</comment>
<accession>A0AAD6UWQ7</accession>
<feature type="binding site" description="axial binding residue" evidence="13">
    <location>
        <position position="411"/>
    </location>
    <ligand>
        <name>heme</name>
        <dbReference type="ChEBI" id="CHEBI:30413"/>
    </ligand>
    <ligandPart>
        <name>Fe</name>
        <dbReference type="ChEBI" id="CHEBI:18248"/>
    </ligandPart>
</feature>
<evidence type="ECO:0000256" key="2">
    <source>
        <dbReference type="ARBA" id="ARBA00004370"/>
    </source>
</evidence>
<keyword evidence="6" id="KW-0812">Transmembrane</keyword>
<dbReference type="GO" id="GO:0004497">
    <property type="term" value="F:monooxygenase activity"/>
    <property type="evidence" value="ECO:0007669"/>
    <property type="project" value="UniProtKB-KW"/>
</dbReference>
<keyword evidence="10 13" id="KW-0408">Iron</keyword>
<dbReference type="SUPFAM" id="SSF48264">
    <property type="entry name" value="Cytochrome P450"/>
    <property type="match status" value="1"/>
</dbReference>
<keyword evidence="9" id="KW-0560">Oxidoreductase</keyword>
<dbReference type="Gene3D" id="1.10.630.10">
    <property type="entry name" value="Cytochrome P450"/>
    <property type="match status" value="1"/>
</dbReference>
<evidence type="ECO:0000256" key="8">
    <source>
        <dbReference type="ARBA" id="ARBA00022989"/>
    </source>
</evidence>
<dbReference type="GO" id="GO:0005506">
    <property type="term" value="F:iron ion binding"/>
    <property type="evidence" value="ECO:0007669"/>
    <property type="project" value="InterPro"/>
</dbReference>
<keyword evidence="5 13" id="KW-0349">Heme</keyword>
<evidence type="ECO:0000256" key="4">
    <source>
        <dbReference type="ARBA" id="ARBA00010617"/>
    </source>
</evidence>
<comment type="cofactor">
    <cofactor evidence="1 13">
        <name>heme</name>
        <dbReference type="ChEBI" id="CHEBI:30413"/>
    </cofactor>
</comment>
<gene>
    <name evidence="14" type="ORF">GGX14DRAFT_526802</name>
</gene>
<evidence type="ECO:0000256" key="12">
    <source>
        <dbReference type="ARBA" id="ARBA00023136"/>
    </source>
</evidence>
<keyword evidence="12" id="KW-0472">Membrane</keyword>
<comment type="pathway">
    <text evidence="3">Secondary metabolite biosynthesis; terpenoid biosynthesis.</text>
</comment>
<sequence>MLQLLLPPEYGDYEFKWGKVYGPVYRIKACLGQDLLMVSDPTAVQYIVNSPSFVLTNSFQALAYWIYGEKSLTARTGEDHRQLRAVLNPAFAAAAVREYQPVFAGIAQRITERLDLCESPSIDMYPILSDAALSSISEAIFGCPVDDLNADFVQGNCDILELSSAQSASQILFDGIGSLLPGWFLRHALYLPIKTFNVVRAQLNLAYRQGWRLVREKREAAKQGLEMGNDMFSILLNSDSIREEDVVAQTSLMTIAGQDTAAKALSFGLIELAKNPQLQENLRAEIHAALGTDRENIPYDSMPLLNAFIKELLRMYPVLPISYRMALEDVVIPLSQSVGTTTGQRVNQIYVLKGESVSLAIASHNRLMESRWGEDADKFRPSRWLDGTVYQEEAIGPYANLLSFLGGPRTCLG</sequence>
<evidence type="ECO:0000256" key="7">
    <source>
        <dbReference type="ARBA" id="ARBA00022723"/>
    </source>
</evidence>
<dbReference type="PANTHER" id="PTHR24305">
    <property type="entry name" value="CYTOCHROME P450"/>
    <property type="match status" value="1"/>
</dbReference>
<evidence type="ECO:0000256" key="1">
    <source>
        <dbReference type="ARBA" id="ARBA00001971"/>
    </source>
</evidence>
<reference evidence="14" key="1">
    <citation type="submission" date="2023-03" db="EMBL/GenBank/DDBJ databases">
        <title>Massive genome expansion in bonnet fungi (Mycena s.s.) driven by repeated elements and novel gene families across ecological guilds.</title>
        <authorList>
            <consortium name="Lawrence Berkeley National Laboratory"/>
            <person name="Harder C.B."/>
            <person name="Miyauchi S."/>
            <person name="Viragh M."/>
            <person name="Kuo A."/>
            <person name="Thoen E."/>
            <person name="Andreopoulos B."/>
            <person name="Lu D."/>
            <person name="Skrede I."/>
            <person name="Drula E."/>
            <person name="Henrissat B."/>
            <person name="Morin E."/>
            <person name="Kohler A."/>
            <person name="Barry K."/>
            <person name="LaButti K."/>
            <person name="Morin E."/>
            <person name="Salamov A."/>
            <person name="Lipzen A."/>
            <person name="Mereny Z."/>
            <person name="Hegedus B."/>
            <person name="Baldrian P."/>
            <person name="Stursova M."/>
            <person name="Weitz H."/>
            <person name="Taylor A."/>
            <person name="Grigoriev I.V."/>
            <person name="Nagy L.G."/>
            <person name="Martin F."/>
            <person name="Kauserud H."/>
        </authorList>
    </citation>
    <scope>NUCLEOTIDE SEQUENCE</scope>
    <source>
        <strain evidence="14">9144</strain>
    </source>
</reference>
<evidence type="ECO:0000256" key="13">
    <source>
        <dbReference type="PIRSR" id="PIRSR602401-1"/>
    </source>
</evidence>
<keyword evidence="15" id="KW-1185">Reference proteome</keyword>
<organism evidence="14 15">
    <name type="scientific">Mycena pura</name>
    <dbReference type="NCBI Taxonomy" id="153505"/>
    <lineage>
        <taxon>Eukaryota</taxon>
        <taxon>Fungi</taxon>
        <taxon>Dikarya</taxon>
        <taxon>Basidiomycota</taxon>
        <taxon>Agaricomycotina</taxon>
        <taxon>Agaricomycetes</taxon>
        <taxon>Agaricomycetidae</taxon>
        <taxon>Agaricales</taxon>
        <taxon>Marasmiineae</taxon>
        <taxon>Mycenaceae</taxon>
        <taxon>Mycena</taxon>
    </lineage>
</organism>
<evidence type="ECO:0000256" key="10">
    <source>
        <dbReference type="ARBA" id="ARBA00023004"/>
    </source>
</evidence>
<keyword evidence="7 13" id="KW-0479">Metal-binding</keyword>
<dbReference type="Proteomes" id="UP001219525">
    <property type="component" value="Unassembled WGS sequence"/>
</dbReference>
<dbReference type="PANTHER" id="PTHR24305:SF166">
    <property type="entry name" value="CYTOCHROME P450 12A4, MITOCHONDRIAL-RELATED"/>
    <property type="match status" value="1"/>
</dbReference>
<evidence type="ECO:0000256" key="6">
    <source>
        <dbReference type="ARBA" id="ARBA00022692"/>
    </source>
</evidence>
<dbReference type="GO" id="GO:0020037">
    <property type="term" value="F:heme binding"/>
    <property type="evidence" value="ECO:0007669"/>
    <property type="project" value="InterPro"/>
</dbReference>
<evidence type="ECO:0000256" key="9">
    <source>
        <dbReference type="ARBA" id="ARBA00023002"/>
    </source>
</evidence>
<keyword evidence="11" id="KW-0503">Monooxygenase</keyword>
<protein>
    <submittedName>
        <fullName evidence="14">Cytochrome P450</fullName>
    </submittedName>
</protein>
<dbReference type="GO" id="GO:0016020">
    <property type="term" value="C:membrane"/>
    <property type="evidence" value="ECO:0007669"/>
    <property type="project" value="UniProtKB-SubCell"/>
</dbReference>
<evidence type="ECO:0000256" key="5">
    <source>
        <dbReference type="ARBA" id="ARBA00022617"/>
    </source>
</evidence>